<protein>
    <recommendedName>
        <fullName evidence="3">Leucine rich repeat variant domain-containing protein</fullName>
    </recommendedName>
</protein>
<comment type="caution">
    <text evidence="4">The sequence shown here is derived from an EMBL/GenBank/DDBJ whole genome shotgun (WGS) entry which is preliminary data.</text>
</comment>
<evidence type="ECO:0000259" key="3">
    <source>
        <dbReference type="Pfam" id="PF25591"/>
    </source>
</evidence>
<feature type="domain" description="Leucine rich repeat variant" evidence="3">
    <location>
        <begin position="3"/>
        <end position="62"/>
    </location>
</feature>
<proteinExistence type="predicted"/>
<dbReference type="Proteomes" id="UP001519331">
    <property type="component" value="Unassembled WGS sequence"/>
</dbReference>
<evidence type="ECO:0000256" key="1">
    <source>
        <dbReference type="SAM" id="MobiDB-lite"/>
    </source>
</evidence>
<feature type="region of interest" description="Disordered" evidence="1">
    <location>
        <begin position="287"/>
        <end position="306"/>
    </location>
</feature>
<sequence>MTDPASRAADPTTSHEELYELAGDHPELRPLIAENPNTYPELVDWLASLGDPQIDAALRRRGDATQTMPASGGAAATQAMPPLHADTGTFQEHVRAQDGAPEDESAYYPAAPMYPAAAAYPAAAQQQPAAHWAGYAAPEHAGQERAERRRGGAGCCLFIVMGIVLVAAVAAALFLLPLQLFGDDDEPQQDNAAEQAPEEAQEGEQAPEEDSADQDEAGDEEAAEDEARPAPEDATEMSAFSAPSENIHCEVGGDSVSCTIEEYNFDAPEDCDGPVTVTVGEDGEAQTSCGGTVSSQPSQLDYGQSAASGDFACTSSQAGFECWNTQTGNGFFMARESIDLQ</sequence>
<feature type="region of interest" description="Disordered" evidence="1">
    <location>
        <begin position="185"/>
        <end position="237"/>
    </location>
</feature>
<keyword evidence="2" id="KW-1133">Transmembrane helix</keyword>
<dbReference type="InterPro" id="IPR057893">
    <property type="entry name" value="LRV_2"/>
</dbReference>
<gene>
    <name evidence="4" type="ORF">JOF45_001692</name>
</gene>
<dbReference type="EMBL" id="JAGINX010000001">
    <property type="protein sequence ID" value="MBP2318673.1"/>
    <property type="molecule type" value="Genomic_DNA"/>
</dbReference>
<accession>A0ABS4T2P0</accession>
<organism evidence="4 5">
    <name type="scientific">Nesterenkonia lacusekhoensis</name>
    <dbReference type="NCBI Taxonomy" id="150832"/>
    <lineage>
        <taxon>Bacteria</taxon>
        <taxon>Bacillati</taxon>
        <taxon>Actinomycetota</taxon>
        <taxon>Actinomycetes</taxon>
        <taxon>Micrococcales</taxon>
        <taxon>Micrococcaceae</taxon>
        <taxon>Nesterenkonia</taxon>
    </lineage>
</organism>
<dbReference type="Pfam" id="PF25591">
    <property type="entry name" value="LRV_2"/>
    <property type="match status" value="1"/>
</dbReference>
<name>A0ABS4T2P0_9MICC</name>
<keyword evidence="5" id="KW-1185">Reference proteome</keyword>
<keyword evidence="2" id="KW-0812">Transmembrane</keyword>
<reference evidence="4 5" key="1">
    <citation type="submission" date="2021-03" db="EMBL/GenBank/DDBJ databases">
        <title>Sequencing the genomes of 1000 actinobacteria strains.</title>
        <authorList>
            <person name="Klenk H.-P."/>
        </authorList>
    </citation>
    <scope>NUCLEOTIDE SEQUENCE [LARGE SCALE GENOMIC DNA]</scope>
    <source>
        <strain evidence="4 5">DSM 12544</strain>
    </source>
</reference>
<keyword evidence="2" id="KW-0472">Membrane</keyword>
<feature type="region of interest" description="Disordered" evidence="1">
    <location>
        <begin position="62"/>
        <end position="81"/>
    </location>
</feature>
<feature type="transmembrane region" description="Helical" evidence="2">
    <location>
        <begin position="155"/>
        <end position="178"/>
    </location>
</feature>
<evidence type="ECO:0000313" key="5">
    <source>
        <dbReference type="Proteomes" id="UP001519331"/>
    </source>
</evidence>
<feature type="compositionally biased region" description="Acidic residues" evidence="1">
    <location>
        <begin position="196"/>
        <end position="224"/>
    </location>
</feature>
<dbReference type="RefSeq" id="WP_378579220.1">
    <property type="nucleotide sequence ID" value="NZ_JBHSTL010000018.1"/>
</dbReference>
<evidence type="ECO:0000256" key="2">
    <source>
        <dbReference type="SAM" id="Phobius"/>
    </source>
</evidence>
<evidence type="ECO:0000313" key="4">
    <source>
        <dbReference type="EMBL" id="MBP2318673.1"/>
    </source>
</evidence>